<dbReference type="EMBL" id="BGZK01000090">
    <property type="protein sequence ID" value="GBP17768.1"/>
    <property type="molecule type" value="Genomic_DNA"/>
</dbReference>
<gene>
    <name evidence="1" type="ORF">EVAR_102627_1</name>
</gene>
<proteinExistence type="predicted"/>
<reference evidence="1 2" key="1">
    <citation type="journal article" date="2019" name="Commun. Biol.">
        <title>The bagworm genome reveals a unique fibroin gene that provides high tensile strength.</title>
        <authorList>
            <person name="Kono N."/>
            <person name="Nakamura H."/>
            <person name="Ohtoshi R."/>
            <person name="Tomita M."/>
            <person name="Numata K."/>
            <person name="Arakawa K."/>
        </authorList>
    </citation>
    <scope>NUCLEOTIDE SEQUENCE [LARGE SCALE GENOMIC DNA]</scope>
</reference>
<organism evidence="1 2">
    <name type="scientific">Eumeta variegata</name>
    <name type="common">Bagworm moth</name>
    <name type="synonym">Eumeta japonica</name>
    <dbReference type="NCBI Taxonomy" id="151549"/>
    <lineage>
        <taxon>Eukaryota</taxon>
        <taxon>Metazoa</taxon>
        <taxon>Ecdysozoa</taxon>
        <taxon>Arthropoda</taxon>
        <taxon>Hexapoda</taxon>
        <taxon>Insecta</taxon>
        <taxon>Pterygota</taxon>
        <taxon>Neoptera</taxon>
        <taxon>Endopterygota</taxon>
        <taxon>Lepidoptera</taxon>
        <taxon>Glossata</taxon>
        <taxon>Ditrysia</taxon>
        <taxon>Tineoidea</taxon>
        <taxon>Psychidae</taxon>
        <taxon>Oiketicinae</taxon>
        <taxon>Eumeta</taxon>
    </lineage>
</organism>
<keyword evidence="2" id="KW-1185">Reference proteome</keyword>
<name>A0A4C1TV52_EUMVA</name>
<evidence type="ECO:0000313" key="1">
    <source>
        <dbReference type="EMBL" id="GBP17768.1"/>
    </source>
</evidence>
<protein>
    <submittedName>
        <fullName evidence="1">Uncharacterized protein</fullName>
    </submittedName>
</protein>
<evidence type="ECO:0000313" key="2">
    <source>
        <dbReference type="Proteomes" id="UP000299102"/>
    </source>
</evidence>
<dbReference type="Proteomes" id="UP000299102">
    <property type="component" value="Unassembled WGS sequence"/>
</dbReference>
<comment type="caution">
    <text evidence="1">The sequence shown here is derived from an EMBL/GenBank/DDBJ whole genome shotgun (WGS) entry which is preliminary data.</text>
</comment>
<sequence>MQVCDASALQNFQFLRVPRMRAPPLVVVVLGGDGEPRTHYAITLSNPIGETRKSWFSQTRTHTYRLIMVEI</sequence>
<dbReference type="AlphaFoldDB" id="A0A4C1TV52"/>
<accession>A0A4C1TV52</accession>